<dbReference type="AlphaFoldDB" id="A0AAE3E2L4"/>
<keyword evidence="2" id="KW-1185">Reference proteome</keyword>
<name>A0AAE3E2L4_9FIRM</name>
<gene>
    <name evidence="1" type="ORF">LKD48_04475</name>
</gene>
<proteinExistence type="predicted"/>
<dbReference type="RefSeq" id="WP_308731331.1">
    <property type="nucleotide sequence ID" value="NZ_JAJEQN010000008.1"/>
</dbReference>
<reference evidence="1 2" key="1">
    <citation type="submission" date="2021-10" db="EMBL/GenBank/DDBJ databases">
        <title>Anaerobic single-cell dispensing facilitates the cultivation of human gut bacteria.</title>
        <authorList>
            <person name="Afrizal A."/>
        </authorList>
    </citation>
    <scope>NUCLEOTIDE SEQUENCE [LARGE SCALE GENOMIC DNA]</scope>
    <source>
        <strain evidence="1 2">CLA-AA-H224</strain>
    </source>
</reference>
<dbReference type="Pfam" id="PF05133">
    <property type="entry name" value="SPP1_portal"/>
    <property type="match status" value="1"/>
</dbReference>
<dbReference type="EMBL" id="JAJEQN010000008">
    <property type="protein sequence ID" value="MCC2220904.1"/>
    <property type="molecule type" value="Genomic_DNA"/>
</dbReference>
<evidence type="ECO:0000313" key="1">
    <source>
        <dbReference type="EMBL" id="MCC2220904.1"/>
    </source>
</evidence>
<comment type="caution">
    <text evidence="1">The sequence shown here is derived from an EMBL/GenBank/DDBJ whole genome shotgun (WGS) entry which is preliminary data.</text>
</comment>
<protein>
    <submittedName>
        <fullName evidence="1">Phage portal protein</fullName>
    </submittedName>
</protein>
<organism evidence="1 2">
    <name type="scientific">Anthropogastromicrobium aceti</name>
    <dbReference type="NCBI Taxonomy" id="2981768"/>
    <lineage>
        <taxon>Bacteria</taxon>
        <taxon>Bacillati</taxon>
        <taxon>Bacillota</taxon>
        <taxon>Clostridia</taxon>
        <taxon>Lachnospirales</taxon>
        <taxon>Lachnospiraceae</taxon>
        <taxon>Anthropogastromicrobium</taxon>
    </lineage>
</organism>
<evidence type="ECO:0000313" key="2">
    <source>
        <dbReference type="Proteomes" id="UP001198200"/>
    </source>
</evidence>
<dbReference type="InterPro" id="IPR021145">
    <property type="entry name" value="Portal_protein_SPP1_Gp6-like"/>
</dbReference>
<accession>A0AAE3E2L4</accession>
<dbReference type="Proteomes" id="UP001198200">
    <property type="component" value="Unassembled WGS sequence"/>
</dbReference>
<sequence length="478" mass="55042">MDIFSYFQKKGIDTVDRSFYRMIALWESWYKGKVRNFTFYRIYSGKGTYSRKKRKSLGMAKKLSEDIADLLLNERVQITLSDEATGNFVEEILQQNHFLVLGNDYQERKAYSGTVAYIPYLYDATATDDGHIIPGTGKIGIDYVSAANIFPISWSNGKITECAFTFYKTVARKKYVQVQFHRLEETETGMQYVIENNVLECQQGSQEGKELAEEEWKRLSPFRYLSARIETGSPDPQYVIDRLNIVNNADEDESNPMGIAIYANAIDVLKKLDIEYDSYTNEFDLGRKRIFVAPEMVKNADGTPAFDPEDTVFYQLPDNYDKDKEGLIKEINMDLRTEQHSKAINDDLNYLSLKCGFGTERYKFDCSGVKTATEVISENSDMYRMIKKHEVILEDVLKELVKIIIRLGIVLGNQLNLETEVTIDFDDSIIEDKEAERQSDRQDVSMGAMQLWEYRAKYYGESEEQAKAAVQQPAEVIE</sequence>